<sequence length="212" mass="23738">MPISLDEEVRLYTIKTEREKYETLATLFGILTSIHYLEAAYLRDAVSAAELLSQYNTIMKQKIIRDEVSSVEEFMKKYRMDYSAALERVKVGVPATVEHPAGSDTGLSGSETAKWVAETTESFITFMDGLKLNLRAKDQLHPLLQNVVTSYARFKGSGGAQDEARSRLVGWLITLNGMSASEMITEDQSRQLSFDVEHAYSEFFRSLGGKGT</sequence>
<keyword evidence="4 5" id="KW-0653">Protein transport</keyword>
<dbReference type="InterPro" id="IPR007143">
    <property type="entry name" value="Vps28"/>
</dbReference>
<dbReference type="InterPro" id="IPR038358">
    <property type="entry name" value="VPS28_N_sf"/>
</dbReference>
<proteinExistence type="inferred from homology"/>
<organism evidence="9 10">
    <name type="scientific">Marasmius crinis-equi</name>
    <dbReference type="NCBI Taxonomy" id="585013"/>
    <lineage>
        <taxon>Eukaryota</taxon>
        <taxon>Fungi</taxon>
        <taxon>Dikarya</taxon>
        <taxon>Basidiomycota</taxon>
        <taxon>Agaricomycotina</taxon>
        <taxon>Agaricomycetes</taxon>
        <taxon>Agaricomycetidae</taxon>
        <taxon>Agaricales</taxon>
        <taxon>Marasmiineae</taxon>
        <taxon>Marasmiaceae</taxon>
        <taxon>Marasmius</taxon>
    </lineage>
</organism>
<evidence type="ECO:0000256" key="1">
    <source>
        <dbReference type="ARBA" id="ARBA00004177"/>
    </source>
</evidence>
<gene>
    <name evidence="9" type="primary">VPS28</name>
    <name evidence="9" type="ORF">V5O48_001315</name>
</gene>
<dbReference type="PROSITE" id="PS51313">
    <property type="entry name" value="VPS28_N"/>
    <property type="match status" value="1"/>
</dbReference>
<reference evidence="9 10" key="1">
    <citation type="submission" date="2024-02" db="EMBL/GenBank/DDBJ databases">
        <title>A draft genome for the cacao thread blight pathogen Marasmius crinis-equi.</title>
        <authorList>
            <person name="Cohen S.P."/>
            <person name="Baruah I.K."/>
            <person name="Amoako-Attah I."/>
            <person name="Bukari Y."/>
            <person name="Meinhardt L.W."/>
            <person name="Bailey B.A."/>
        </authorList>
    </citation>
    <scope>NUCLEOTIDE SEQUENCE [LARGE SCALE GENOMIC DNA]</scope>
    <source>
        <strain evidence="9 10">GH-76</strain>
    </source>
</reference>
<evidence type="ECO:0000259" key="8">
    <source>
        <dbReference type="PROSITE" id="PS51313"/>
    </source>
</evidence>
<comment type="caution">
    <text evidence="9">The sequence shown here is derived from an EMBL/GenBank/DDBJ whole genome shotgun (WGS) entry which is preliminary data.</text>
</comment>
<evidence type="ECO:0000256" key="4">
    <source>
        <dbReference type="ARBA" id="ARBA00022927"/>
    </source>
</evidence>
<dbReference type="SUPFAM" id="SSF140111">
    <property type="entry name" value="Endosomal sorting complex assembly domain"/>
    <property type="match status" value="1"/>
</dbReference>
<dbReference type="EMBL" id="JBAHYK010000025">
    <property type="protein sequence ID" value="KAL0580674.1"/>
    <property type="molecule type" value="Genomic_DNA"/>
</dbReference>
<dbReference type="PANTHER" id="PTHR12937:SF0">
    <property type="entry name" value="VACUOLAR PROTEIN SORTING-ASSOCIATED PROTEIN 28 HOMOLOG"/>
    <property type="match status" value="1"/>
</dbReference>
<dbReference type="InterPro" id="IPR037202">
    <property type="entry name" value="ESCRT_assembly_dom"/>
</dbReference>
<dbReference type="Pfam" id="PF03997">
    <property type="entry name" value="VPS28"/>
    <property type="match status" value="1"/>
</dbReference>
<dbReference type="PIRSF" id="PIRSF017535">
    <property type="entry name" value="VPS28"/>
    <property type="match status" value="1"/>
</dbReference>
<feature type="domain" description="VPS28 C-terminal" evidence="7">
    <location>
        <begin position="111"/>
        <end position="208"/>
    </location>
</feature>
<name>A0ABR3FYQ3_9AGAR</name>
<feature type="domain" description="VPS28 N-terminal" evidence="8">
    <location>
        <begin position="1"/>
        <end position="99"/>
    </location>
</feature>
<evidence type="ECO:0000256" key="6">
    <source>
        <dbReference type="PROSITE-ProRule" id="PRU00642"/>
    </source>
</evidence>
<dbReference type="Proteomes" id="UP001465976">
    <property type="component" value="Unassembled WGS sequence"/>
</dbReference>
<dbReference type="InterPro" id="IPR037206">
    <property type="entry name" value="VPS28_C_sf"/>
</dbReference>
<dbReference type="PANTHER" id="PTHR12937">
    <property type="entry name" value="VACUOLAR PROTEIN SORTING 28, ISOFORM 2 VPS28"/>
    <property type="match status" value="1"/>
</dbReference>
<protein>
    <recommendedName>
        <fullName evidence="5">Vacuolar protein sorting-associated protein 28</fullName>
    </recommendedName>
    <alternativeName>
        <fullName evidence="5">ESCRT-I complex subunit VPS28</fullName>
    </alternativeName>
</protein>
<accession>A0ABR3FYQ3</accession>
<evidence type="ECO:0000256" key="5">
    <source>
        <dbReference type="PIRNR" id="PIRNR017535"/>
    </source>
</evidence>
<evidence type="ECO:0000256" key="2">
    <source>
        <dbReference type="ARBA" id="ARBA00022448"/>
    </source>
</evidence>
<keyword evidence="3 5" id="KW-0967">Endosome</keyword>
<evidence type="ECO:0000259" key="7">
    <source>
        <dbReference type="PROSITE" id="PS51310"/>
    </source>
</evidence>
<comment type="function">
    <text evidence="5">Component of the ESCRT-I complex (endosomal sorting complex required for transport I), a regulator of vesicular trafficking process.</text>
</comment>
<evidence type="ECO:0000313" key="9">
    <source>
        <dbReference type="EMBL" id="KAL0580674.1"/>
    </source>
</evidence>
<dbReference type="Gene3D" id="1.20.1440.200">
    <property type="match status" value="1"/>
</dbReference>
<dbReference type="SUPFAM" id="SSF140427">
    <property type="entry name" value="VPS28 C-terminal domain-like"/>
    <property type="match status" value="1"/>
</dbReference>
<dbReference type="InterPro" id="IPR017899">
    <property type="entry name" value="VPS28_C"/>
</dbReference>
<dbReference type="PROSITE" id="PS51310">
    <property type="entry name" value="VPS28_C"/>
    <property type="match status" value="1"/>
</dbReference>
<evidence type="ECO:0000313" key="10">
    <source>
        <dbReference type="Proteomes" id="UP001465976"/>
    </source>
</evidence>
<dbReference type="Gene3D" id="1.20.120.1130">
    <property type="match status" value="1"/>
</dbReference>
<comment type="subcellular location">
    <subcellularLocation>
        <location evidence="1">Endosome</location>
    </subcellularLocation>
</comment>
<dbReference type="InterPro" id="IPR017898">
    <property type="entry name" value="VPS28_N"/>
</dbReference>
<evidence type="ECO:0000256" key="3">
    <source>
        <dbReference type="ARBA" id="ARBA00022753"/>
    </source>
</evidence>
<keyword evidence="2 5" id="KW-0813">Transport</keyword>
<comment type="similarity">
    <text evidence="5 6">Belongs to the VPS28 family.</text>
</comment>
<keyword evidence="10" id="KW-1185">Reference proteome</keyword>